<feature type="region of interest" description="Disordered" evidence="1">
    <location>
        <begin position="202"/>
        <end position="231"/>
    </location>
</feature>
<dbReference type="OrthoDB" id="913257at2759"/>
<evidence type="ECO:0000313" key="3">
    <source>
        <dbReference type="EMBL" id="KAA0050637.1"/>
    </source>
</evidence>
<dbReference type="InterPro" id="IPR057670">
    <property type="entry name" value="SH3_retrovirus"/>
</dbReference>
<protein>
    <submittedName>
        <fullName evidence="4">Reverse transcriptase</fullName>
    </submittedName>
</protein>
<dbReference type="STRING" id="1194695.A0A5D3CBQ5"/>
<dbReference type="Proteomes" id="UP000321393">
    <property type="component" value="Unassembled WGS sequence"/>
</dbReference>
<dbReference type="GO" id="GO:0003964">
    <property type="term" value="F:RNA-directed DNA polymerase activity"/>
    <property type="evidence" value="ECO:0007669"/>
    <property type="project" value="UniProtKB-KW"/>
</dbReference>
<keyword evidence="4" id="KW-0808">Transferase</keyword>
<evidence type="ECO:0000259" key="2">
    <source>
        <dbReference type="Pfam" id="PF25597"/>
    </source>
</evidence>
<evidence type="ECO:0000313" key="4">
    <source>
        <dbReference type="EMBL" id="TYK07796.1"/>
    </source>
</evidence>
<name>A0A5D3CBQ5_CUCMM</name>
<dbReference type="EMBL" id="SSTE01011804">
    <property type="protein sequence ID" value="KAA0050637.1"/>
    <property type="molecule type" value="Genomic_DNA"/>
</dbReference>
<proteinExistence type="predicted"/>
<sequence length="301" mass="34413">MLSTSLPSYLGGDVLTVAHLINRMPSHGLHLQTPLECLIESYPSTRLIFDVPLQVFRCTTYVHNNGLNPSKFTPQAQACVFVGYPLHQRGYKCFHPSSYKYFVSMDVTFLEDRPFSKISLPVLLLLPYQAQILITALPMNQVPWKTYYRRNLRKEIESPAKPLAPIQDSKPPRDQGMENPIESCTNNTMSENDRSDVVVLENVEEKNSDDETEVRTETSNNKAEQGHTGKLDEYDPSLDILITLRKECPKWKNAVMEEMKALEKNRTWEICALSKGHKIVGCEWVFSLTYKAYGTLDRHKA</sequence>
<dbReference type="AlphaFoldDB" id="A0A5D3CBQ5"/>
<dbReference type="EMBL" id="SSTD01013081">
    <property type="protein sequence ID" value="TYK07796.1"/>
    <property type="molecule type" value="Genomic_DNA"/>
</dbReference>
<keyword evidence="4" id="KW-0548">Nucleotidyltransferase</keyword>
<reference evidence="5 6" key="1">
    <citation type="submission" date="2019-08" db="EMBL/GenBank/DDBJ databases">
        <title>Draft genome sequences of two oriental melons (Cucumis melo L. var makuwa).</title>
        <authorList>
            <person name="Kwon S.-Y."/>
        </authorList>
    </citation>
    <scope>NUCLEOTIDE SEQUENCE [LARGE SCALE GENOMIC DNA]</scope>
    <source>
        <strain evidence="6">cv. Chang Bougi</strain>
        <strain evidence="5">cv. SW 3</strain>
        <tissue evidence="4">Leaf</tissue>
    </source>
</reference>
<feature type="domain" description="Retroviral polymerase SH3-like" evidence="2">
    <location>
        <begin position="58"/>
        <end position="117"/>
    </location>
</feature>
<accession>A0A5D3CBQ5</accession>
<dbReference type="Proteomes" id="UP000321947">
    <property type="component" value="Unassembled WGS sequence"/>
</dbReference>
<organism evidence="4 6">
    <name type="scientific">Cucumis melo var. makuwa</name>
    <name type="common">Oriental melon</name>
    <dbReference type="NCBI Taxonomy" id="1194695"/>
    <lineage>
        <taxon>Eukaryota</taxon>
        <taxon>Viridiplantae</taxon>
        <taxon>Streptophyta</taxon>
        <taxon>Embryophyta</taxon>
        <taxon>Tracheophyta</taxon>
        <taxon>Spermatophyta</taxon>
        <taxon>Magnoliopsida</taxon>
        <taxon>eudicotyledons</taxon>
        <taxon>Gunneridae</taxon>
        <taxon>Pentapetalae</taxon>
        <taxon>rosids</taxon>
        <taxon>fabids</taxon>
        <taxon>Cucurbitales</taxon>
        <taxon>Cucurbitaceae</taxon>
        <taxon>Benincaseae</taxon>
        <taxon>Cucumis</taxon>
    </lineage>
</organism>
<dbReference type="Pfam" id="PF25597">
    <property type="entry name" value="SH3_retrovirus"/>
    <property type="match status" value="1"/>
</dbReference>
<evidence type="ECO:0000313" key="5">
    <source>
        <dbReference type="Proteomes" id="UP000321393"/>
    </source>
</evidence>
<keyword evidence="4" id="KW-0695">RNA-directed DNA polymerase</keyword>
<evidence type="ECO:0000313" key="6">
    <source>
        <dbReference type="Proteomes" id="UP000321947"/>
    </source>
</evidence>
<feature type="region of interest" description="Disordered" evidence="1">
    <location>
        <begin position="158"/>
        <end position="189"/>
    </location>
</feature>
<evidence type="ECO:0000256" key="1">
    <source>
        <dbReference type="SAM" id="MobiDB-lite"/>
    </source>
</evidence>
<gene>
    <name evidence="4" type="ORF">E5676_scaffold1737G00880</name>
    <name evidence="3" type="ORF">E6C27_scaffold673G001040</name>
</gene>
<comment type="caution">
    <text evidence="4">The sequence shown here is derived from an EMBL/GenBank/DDBJ whole genome shotgun (WGS) entry which is preliminary data.</text>
</comment>